<proteinExistence type="predicted"/>
<name>A0A6J4TWS5_9SPHN</name>
<protein>
    <submittedName>
        <fullName evidence="2">Uncharacterized protein</fullName>
    </submittedName>
</protein>
<feature type="compositionally biased region" description="Basic residues" evidence="1">
    <location>
        <begin position="35"/>
        <end position="46"/>
    </location>
</feature>
<feature type="region of interest" description="Disordered" evidence="1">
    <location>
        <begin position="1"/>
        <end position="81"/>
    </location>
</feature>
<evidence type="ECO:0000256" key="1">
    <source>
        <dbReference type="SAM" id="MobiDB-lite"/>
    </source>
</evidence>
<gene>
    <name evidence="2" type="ORF">AVDCRST_MAG31-2653</name>
</gene>
<reference evidence="2" key="1">
    <citation type="submission" date="2020-02" db="EMBL/GenBank/DDBJ databases">
        <authorList>
            <person name="Meier V. D."/>
        </authorList>
    </citation>
    <scope>NUCLEOTIDE SEQUENCE</scope>
    <source>
        <strain evidence="2">AVDCRST_MAG31</strain>
    </source>
</reference>
<organism evidence="2">
    <name type="scientific">uncultured Sphingomonas sp</name>
    <dbReference type="NCBI Taxonomy" id="158754"/>
    <lineage>
        <taxon>Bacteria</taxon>
        <taxon>Pseudomonadati</taxon>
        <taxon>Pseudomonadota</taxon>
        <taxon>Alphaproteobacteria</taxon>
        <taxon>Sphingomonadales</taxon>
        <taxon>Sphingomonadaceae</taxon>
        <taxon>Sphingomonas</taxon>
        <taxon>environmental samples</taxon>
    </lineage>
</organism>
<accession>A0A6J4TWS5</accession>
<dbReference type="EMBL" id="CADCWA010000201">
    <property type="protein sequence ID" value="CAA9534073.1"/>
    <property type="molecule type" value="Genomic_DNA"/>
</dbReference>
<evidence type="ECO:0000313" key="2">
    <source>
        <dbReference type="EMBL" id="CAA9534073.1"/>
    </source>
</evidence>
<feature type="non-terminal residue" evidence="2">
    <location>
        <position position="81"/>
    </location>
</feature>
<sequence>GGAHRPRGRGRPARGTDARAAGAARLRAGREHARGVRRLLRRRAAQGRRAGARLSQPRRPSARFGPRGRGRDGRSSGTTKV</sequence>
<feature type="compositionally biased region" description="Low complexity" evidence="1">
    <location>
        <begin position="13"/>
        <end position="26"/>
    </location>
</feature>
<dbReference type="AlphaFoldDB" id="A0A6J4TWS5"/>
<feature type="compositionally biased region" description="Basic residues" evidence="1">
    <location>
        <begin position="1"/>
        <end position="12"/>
    </location>
</feature>
<feature type="non-terminal residue" evidence="2">
    <location>
        <position position="1"/>
    </location>
</feature>